<comment type="similarity">
    <text evidence="1 5 8">Belongs to the aldehyde dehydrogenase family.</text>
</comment>
<comment type="catalytic activity">
    <reaction evidence="4">
        <text>an aldehyde + NAD(+) + H2O = a carboxylate + NADH + 2 H(+)</text>
        <dbReference type="Rhea" id="RHEA:16185"/>
        <dbReference type="ChEBI" id="CHEBI:15377"/>
        <dbReference type="ChEBI" id="CHEBI:15378"/>
        <dbReference type="ChEBI" id="CHEBI:17478"/>
        <dbReference type="ChEBI" id="CHEBI:29067"/>
        <dbReference type="ChEBI" id="CHEBI:57540"/>
        <dbReference type="ChEBI" id="CHEBI:57945"/>
        <dbReference type="EC" id="1.2.1.3"/>
    </reaction>
</comment>
<dbReference type="EMBL" id="LFYR01000569">
    <property type="protein sequence ID" value="KMZ73588.1"/>
    <property type="molecule type" value="Genomic_DNA"/>
</dbReference>
<dbReference type="InterPro" id="IPR029510">
    <property type="entry name" value="Ald_DH_CS_GLU"/>
</dbReference>
<dbReference type="GO" id="GO:0006081">
    <property type="term" value="P:aldehyde metabolic process"/>
    <property type="evidence" value="ECO:0000318"/>
    <property type="project" value="GO_Central"/>
</dbReference>
<dbReference type="Pfam" id="PF00171">
    <property type="entry name" value="Aldedh"/>
    <property type="match status" value="1"/>
</dbReference>
<reference evidence="11" key="1">
    <citation type="journal article" date="2016" name="Nature">
        <title>The genome of the seagrass Zostera marina reveals angiosperm adaptation to the sea.</title>
        <authorList>
            <person name="Olsen J.L."/>
            <person name="Rouze P."/>
            <person name="Verhelst B."/>
            <person name="Lin Y.-C."/>
            <person name="Bayer T."/>
            <person name="Collen J."/>
            <person name="Dattolo E."/>
            <person name="De Paoli E."/>
            <person name="Dittami S."/>
            <person name="Maumus F."/>
            <person name="Michel G."/>
            <person name="Kersting A."/>
            <person name="Lauritano C."/>
            <person name="Lohaus R."/>
            <person name="Toepel M."/>
            <person name="Tonon T."/>
            <person name="Vanneste K."/>
            <person name="Amirebrahimi M."/>
            <person name="Brakel J."/>
            <person name="Bostroem C."/>
            <person name="Chovatia M."/>
            <person name="Grimwood J."/>
            <person name="Jenkins J.W."/>
            <person name="Jueterbock A."/>
            <person name="Mraz A."/>
            <person name="Stam W.T."/>
            <person name="Tice H."/>
            <person name="Bornberg-Bauer E."/>
            <person name="Green P.J."/>
            <person name="Pearson G.A."/>
            <person name="Procaccini G."/>
            <person name="Duarte C.M."/>
            <person name="Schmutz J."/>
            <person name="Reusch T.B.H."/>
            <person name="Van de Peer Y."/>
        </authorList>
    </citation>
    <scope>NUCLEOTIDE SEQUENCE [LARGE SCALE GENOMIC DNA]</scope>
    <source>
        <strain evidence="11">cv. Finnish</strain>
    </source>
</reference>
<dbReference type="InterPro" id="IPR012394">
    <property type="entry name" value="Aldehyde_DH_NAD(P)"/>
</dbReference>
<evidence type="ECO:0000256" key="2">
    <source>
        <dbReference type="ARBA" id="ARBA00023002"/>
    </source>
</evidence>
<dbReference type="PANTHER" id="PTHR43570:SF16">
    <property type="entry name" value="ALDEHYDE DEHYDROGENASE TYPE III, ISOFORM Q"/>
    <property type="match status" value="1"/>
</dbReference>
<evidence type="ECO:0000256" key="8">
    <source>
        <dbReference type="RuleBase" id="RU003345"/>
    </source>
</evidence>
<organism evidence="10 11">
    <name type="scientific">Zostera marina</name>
    <name type="common">Eelgrass</name>
    <dbReference type="NCBI Taxonomy" id="29655"/>
    <lineage>
        <taxon>Eukaryota</taxon>
        <taxon>Viridiplantae</taxon>
        <taxon>Streptophyta</taxon>
        <taxon>Embryophyta</taxon>
        <taxon>Tracheophyta</taxon>
        <taxon>Spermatophyta</taxon>
        <taxon>Magnoliopsida</taxon>
        <taxon>Liliopsida</taxon>
        <taxon>Zosteraceae</taxon>
        <taxon>Zostera</taxon>
    </lineage>
</organism>
<dbReference type="InterPro" id="IPR016161">
    <property type="entry name" value="Ald_DH/histidinol_DH"/>
</dbReference>
<dbReference type="PIRSF" id="PIRSF036492">
    <property type="entry name" value="ALDH"/>
    <property type="match status" value="1"/>
</dbReference>
<dbReference type="GO" id="GO:0009737">
    <property type="term" value="P:response to abscisic acid"/>
    <property type="evidence" value="ECO:0007669"/>
    <property type="project" value="UniProtKB-ARBA"/>
</dbReference>
<accession>A0A0K9PX00</accession>
<dbReference type="PROSITE" id="PS00070">
    <property type="entry name" value="ALDEHYDE_DEHYDR_CYS"/>
    <property type="match status" value="1"/>
</dbReference>
<dbReference type="Gene3D" id="3.40.309.10">
    <property type="entry name" value="Aldehyde Dehydrogenase, Chain A, domain 2"/>
    <property type="match status" value="1"/>
</dbReference>
<dbReference type="FunFam" id="3.40.309.10:FF:000003">
    <property type="entry name" value="Aldehyde dehydrogenase"/>
    <property type="match status" value="1"/>
</dbReference>
<dbReference type="Proteomes" id="UP000036987">
    <property type="component" value="Unassembled WGS sequence"/>
</dbReference>
<dbReference type="GO" id="GO:0004029">
    <property type="term" value="F:aldehyde dehydrogenase (NAD+) activity"/>
    <property type="evidence" value="ECO:0000318"/>
    <property type="project" value="GO_Central"/>
</dbReference>
<dbReference type="Gene3D" id="3.40.605.10">
    <property type="entry name" value="Aldehyde Dehydrogenase, Chain A, domain 1"/>
    <property type="match status" value="1"/>
</dbReference>
<proteinExistence type="inferred from homology"/>
<evidence type="ECO:0000256" key="5">
    <source>
        <dbReference type="PIRNR" id="PIRNR036492"/>
    </source>
</evidence>
<comment type="caution">
    <text evidence="10">The sequence shown here is derived from an EMBL/GenBank/DDBJ whole genome shotgun (WGS) entry which is preliminary data.</text>
</comment>
<feature type="active site" evidence="6">
    <location>
        <position position="249"/>
    </location>
</feature>
<dbReference type="OMA" id="PLVAYWF"/>
<protein>
    <recommendedName>
        <fullName evidence="5">Aldehyde dehydrogenase</fullName>
    </recommendedName>
</protein>
<dbReference type="AlphaFoldDB" id="A0A0K9PX00"/>
<keyword evidence="2 5" id="KW-0560">Oxidoreductase</keyword>
<sequence>MVFDVEAADLLIRDLRKKFRDGKTSSYEWRIEQLKLISKLIDESELDIEDALRKDLCKPQTESFIHEIAMSKKSVELAINKLKKWMKPEKVSTSIVTFPSYAEIIPEPLGVVLIISPWNYPFLLSVDPIIGAIAAGNAVVLKPSEVSPATSSLLARLLPQYLDESVVKVIEGNVTETTALLEQKWDKILYTGNGRVGRIVMTAAAKHLTPVVLELGGKNPVVVDSNIDLKVAASRIVSGKWACNNGQTCIAPDYIITPRDFAPQLIEALKQILIKFYGREPLNSMDLSHIVNLNHFQRLTKLLDDVNVADKIVLGGQRDEKHLQIAPTILLDVPRDSLVMKEEIFGPILTIITVDKVEDSFDLIIQEEKPLTAYLFTNNKELKEDFVRNISCGSICINDTNTQKTNLNLPFGGVGASGMGAYHGKFSFDTFSHNKGVLHRTLFGDVPVRYPPYKPAKTRLLRAILFGDIMGVVRSIVKWLTR</sequence>
<dbReference type="OrthoDB" id="440325at2759"/>
<keyword evidence="11" id="KW-1185">Reference proteome</keyword>
<feature type="domain" description="Aldehyde dehydrogenase" evidence="9">
    <location>
        <begin position="6"/>
        <end position="435"/>
    </location>
</feature>
<dbReference type="InterPro" id="IPR016163">
    <property type="entry name" value="Ald_DH_C"/>
</dbReference>
<dbReference type="GO" id="GO:0005737">
    <property type="term" value="C:cytoplasm"/>
    <property type="evidence" value="ECO:0000318"/>
    <property type="project" value="GO_Central"/>
</dbReference>
<dbReference type="FunFam" id="3.40.605.10:FF:000004">
    <property type="entry name" value="Aldehyde dehydrogenase"/>
    <property type="match status" value="1"/>
</dbReference>
<evidence type="ECO:0000256" key="6">
    <source>
        <dbReference type="PIRSR" id="PIRSR036492-1"/>
    </source>
</evidence>
<evidence type="ECO:0000259" key="9">
    <source>
        <dbReference type="Pfam" id="PF00171"/>
    </source>
</evidence>
<dbReference type="InterPro" id="IPR016160">
    <property type="entry name" value="Ald_DH_CS_CYS"/>
</dbReference>
<evidence type="ECO:0000313" key="11">
    <source>
        <dbReference type="Proteomes" id="UP000036987"/>
    </source>
</evidence>
<gene>
    <name evidence="10" type="ORF">ZOSMA_146G00660</name>
</gene>
<evidence type="ECO:0000256" key="3">
    <source>
        <dbReference type="ARBA" id="ARBA00023027"/>
    </source>
</evidence>
<evidence type="ECO:0000256" key="1">
    <source>
        <dbReference type="ARBA" id="ARBA00009986"/>
    </source>
</evidence>
<feature type="active site" evidence="6 7">
    <location>
        <position position="214"/>
    </location>
</feature>
<keyword evidence="3" id="KW-0520">NAD</keyword>
<dbReference type="InterPro" id="IPR016162">
    <property type="entry name" value="Ald_DH_N"/>
</dbReference>
<evidence type="ECO:0000256" key="7">
    <source>
        <dbReference type="PROSITE-ProRule" id="PRU10007"/>
    </source>
</evidence>
<name>A0A0K9PX00_ZOSMR</name>
<evidence type="ECO:0000313" key="10">
    <source>
        <dbReference type="EMBL" id="KMZ73588.1"/>
    </source>
</evidence>
<dbReference type="SUPFAM" id="SSF53720">
    <property type="entry name" value="ALDH-like"/>
    <property type="match status" value="1"/>
</dbReference>
<evidence type="ECO:0000256" key="4">
    <source>
        <dbReference type="ARBA" id="ARBA00049194"/>
    </source>
</evidence>
<dbReference type="STRING" id="29655.A0A0K9PX00"/>
<dbReference type="PROSITE" id="PS00687">
    <property type="entry name" value="ALDEHYDE_DEHYDR_GLU"/>
    <property type="match status" value="1"/>
</dbReference>
<dbReference type="InterPro" id="IPR015590">
    <property type="entry name" value="Aldehyde_DH_dom"/>
</dbReference>
<dbReference type="PANTHER" id="PTHR43570">
    <property type="entry name" value="ALDEHYDE DEHYDROGENASE"/>
    <property type="match status" value="1"/>
</dbReference>